<keyword evidence="3" id="KW-1185">Reference proteome</keyword>
<reference evidence="2" key="1">
    <citation type="submission" date="2021-10" db="EMBL/GenBank/DDBJ databases">
        <title>Tropical sea cucumber genome reveals ecological adaptation and Cuvierian tubules defense mechanism.</title>
        <authorList>
            <person name="Chen T."/>
        </authorList>
    </citation>
    <scope>NUCLEOTIDE SEQUENCE</scope>
    <source>
        <strain evidence="2">Nanhai2018</strain>
        <tissue evidence="2">Muscle</tissue>
    </source>
</reference>
<dbReference type="PROSITE" id="PS51406">
    <property type="entry name" value="FIBRINOGEN_C_2"/>
    <property type="match status" value="1"/>
</dbReference>
<gene>
    <name evidence="2" type="ORF">HOLleu_32266</name>
</gene>
<dbReference type="OrthoDB" id="6381702at2759"/>
<dbReference type="AlphaFoldDB" id="A0A9Q0YSZ4"/>
<dbReference type="SMART" id="SM00186">
    <property type="entry name" value="FBG"/>
    <property type="match status" value="1"/>
</dbReference>
<dbReference type="InterPro" id="IPR050373">
    <property type="entry name" value="Fibrinogen_C-term_domain"/>
</dbReference>
<dbReference type="SUPFAM" id="SSF56496">
    <property type="entry name" value="Fibrinogen C-terminal domain-like"/>
    <property type="match status" value="1"/>
</dbReference>
<dbReference type="InterPro" id="IPR036056">
    <property type="entry name" value="Fibrinogen-like_C"/>
</dbReference>
<organism evidence="2 3">
    <name type="scientific">Holothuria leucospilota</name>
    <name type="common">Black long sea cucumber</name>
    <name type="synonym">Mertensiothuria leucospilota</name>
    <dbReference type="NCBI Taxonomy" id="206669"/>
    <lineage>
        <taxon>Eukaryota</taxon>
        <taxon>Metazoa</taxon>
        <taxon>Echinodermata</taxon>
        <taxon>Eleutherozoa</taxon>
        <taxon>Echinozoa</taxon>
        <taxon>Holothuroidea</taxon>
        <taxon>Aspidochirotacea</taxon>
        <taxon>Aspidochirotida</taxon>
        <taxon>Holothuriidae</taxon>
        <taxon>Holothuria</taxon>
    </lineage>
</organism>
<evidence type="ECO:0000313" key="3">
    <source>
        <dbReference type="Proteomes" id="UP001152320"/>
    </source>
</evidence>
<comment type="caution">
    <text evidence="2">The sequence shown here is derived from an EMBL/GenBank/DDBJ whole genome shotgun (WGS) entry which is preliminary data.</text>
</comment>
<evidence type="ECO:0000313" key="2">
    <source>
        <dbReference type="EMBL" id="KAJ8027195.1"/>
    </source>
</evidence>
<feature type="domain" description="Fibrinogen C-terminal" evidence="1">
    <location>
        <begin position="1"/>
        <end position="163"/>
    </location>
</feature>
<dbReference type="PANTHER" id="PTHR19143">
    <property type="entry name" value="FIBRINOGEN/TENASCIN/ANGIOPOEITIN"/>
    <property type="match status" value="1"/>
</dbReference>
<dbReference type="Pfam" id="PF00147">
    <property type="entry name" value="Fibrinogen_C"/>
    <property type="match status" value="1"/>
</dbReference>
<dbReference type="GO" id="GO:0005615">
    <property type="term" value="C:extracellular space"/>
    <property type="evidence" value="ECO:0007669"/>
    <property type="project" value="TreeGrafter"/>
</dbReference>
<dbReference type="Gene3D" id="3.90.215.10">
    <property type="entry name" value="Gamma Fibrinogen, chain A, domain 1"/>
    <property type="match status" value="1"/>
</dbReference>
<accession>A0A9Q0YSZ4</accession>
<dbReference type="InterPro" id="IPR014716">
    <property type="entry name" value="Fibrinogen_a/b/g_C_1"/>
</dbReference>
<protein>
    <submittedName>
        <fullName evidence="2">Tenascin-X</fullName>
    </submittedName>
</protein>
<evidence type="ECO:0000259" key="1">
    <source>
        <dbReference type="PROSITE" id="PS51406"/>
    </source>
</evidence>
<dbReference type="EMBL" id="JAIZAY010000016">
    <property type="protein sequence ID" value="KAJ8027195.1"/>
    <property type="molecule type" value="Genomic_DNA"/>
</dbReference>
<proteinExistence type="predicted"/>
<name>A0A9Q0YSZ4_HOLLE</name>
<sequence length="222" mass="25526">MKNEECVAEKECGCYYEGGGIVIPVFLRRIDKETDFQRNWTSYKIGFGSFDEGKDFWLGNEKLHYLTQQRNYTLRFNGISNEGTKYTTTYDSFKIGSESENYELSDLGSTHGNAGDGMSSAKGMPFSTYDRVNVECISVSYVNHQGGGGWWHSEGRCNECHSHEDECPPTFVCNDDCYMNCATSNLNGKHEHYHFDREMISWRGYCNFISVEMKIWPNIVMK</sequence>
<dbReference type="InterPro" id="IPR002181">
    <property type="entry name" value="Fibrinogen_a/b/g_C_dom"/>
</dbReference>
<dbReference type="Proteomes" id="UP001152320">
    <property type="component" value="Chromosome 16"/>
</dbReference>